<sequence length="2067" mass="241707">MDNKTLLKIIKKKVVDSIIKLGEDEIIIQQTAITNIGALLDECNTKYLIENVKQVLIEILMSVISYSSVNSRVKNLDVFVSDIPEISDLPNIIRFQSMNILLNSSYGELDILRRLTSITINAIESGNNKDLIPANIIRPLLERIVNNNNNNVQTMNEVIEFLFLNKHCINNMLEICFCSEDYGLLYKVLLNILPKIDLIDLTEIFNYLSVQLLRINLYSSCDQNDIIFKMVNILYLLMVNTRSEYLLFNILYVAVSQINIQRENIHIILSLNILSSIIYISNKVGLSSSLKDPTQMVKLLKFTLEHGGIYGLINGKFYRIFDLMFIAVTILLYKSKDILEFETLLEISELFLINSQSINVLTLITVLIYHIKGNLVEKDFFCCRSKFFLKEKFKINGIDEITNIEFNYLSFINYSIEDIYSEIRRLVIENYPEQYQNDFDPHIEIIQTYLISNIYNGLNDALNYLQISYLLENNFVVNIYDQTFCFSVINVFLKWMFQYIKCRDSIYSKKIADQTEKLVILNNKYKIRMFDSLFPIYEFILRQTKRINEINAVTDSIHYSIISFGNNKNTIPIIYNQLISVEKQPKTAILEKLYHLFLKGELPYSKLEGFLINQIDSELSNTNYDLDRFQNGIKILFCIIRYKPDIVDEIIIEKIQKGLKSKNKDVVSYSLHCLIELCKFGIIDYDKCVGILLAIHSNILIIEMSLPNNIVPLKIIQSQNFGCGNEKYPIEILSSFLRFFGLYIDQKWPRENEFYRTKVPNNLFYILSMLTKVIRNRSGIESVYCLHIFSRIILDFFYQHVSMEITLSNFISWCIESGFLKMISNFYDLFDVIEPFILILNNCKNISFNTLQFFILNISSPLKSILDFELINGVFNSKNQTNSQQFGMYNINIKCNTTEDDYCLSNSSIEAIKGDLPMSESIEIITNKLKSIKARATHNYCIQEVLGLFLYKPKQVRIDVINDIDNINIEDFRATTLKDLFRMIRNIKLMYCTTFQWQIIFQFIKILKEYFNQIEFIIMELIPKSKNTKSNFSIDDEAILIFFLLLSFLPSVSISNLIIDEYSDFIKKCALIRDREKCLFEDLFIENQAILILLLSSLVILRYDLLGHLYECYISEIPYLEILPNKLLFTFINSNVIINKYFSKKNGILQCFTENHKVNVKKDITVEVVEQMFYIHQEINIIDFISCLLKHMYQYSSSYMGTLNNYFKIVYNESRINIFTNDGAERQLLDKIYITSNVNIINSFAFGVFSFFDIAFDTFSEKDELLNNLLYLFNITMNNDIRDITNIVFRTASAMKLFQNKMLTIYEIFDFINRYFILNDNFDHGVTQEIKCQLNLIKAFCFSYVNYCLKQVISMDNKAVLNSEQIFAIEEYANVNLNIVKYIISTTFYENSINENQAFIISCIMLSRGYYWVPWISLLYNKSVNCFGILNELCGVIHKNQLSSIKKDNISVKGCDKYSNIDLLLQSCLNDPIKMSICILLLSFQTINLATSLESKLNFHNKEKYFEINTLNKNSLFYVSIFKLVSYTYKLKNQIEQIQFSNKKVNLKDANFLKEIIMIGVIIELFESNKVSDKFTNFDISNSIEIILLQIIIPLCNLILGKTEDESKQILEWFIVLITKFLISYLNSNSYFVSKVIEFGYLLIKVSMNNISCDLIVISFTRIIGVLIFTSDSNFSVIYEFIITVFDLLSEMDNWELQISALFVNLNSIFKCQASSKKPLVNTKIENVLIKSLGELSYKLHRFQSKTILNSFKLLISTIYNFLESINQKDIIMNMSKSVNPLLLETLILENKLSIKIIHEYYLNLEAQESSFEVVSLANFYYLCSLKSKLLESEILNFIYKDFLEFGNTSLKRILVTTLLLSLLLNPNSTHFITHNHFYYNKSLDCLEKYKQNSSDNWIDLSNFYILDLEENPKLRAWNELFMNDDGIVFLSKYYYSIKQRLFSVIDTNLFYDKGFISFSLYEYPIIFLNELDDHIIDTWRKSISNLVFYSNHSEISRSIYNSQQNHDYSHLLLTLHKLLFELRNEGLKVSCTQFKDILIIMIRQLIEIGEIKNSRTNELSSKLIER</sequence>
<name>A0A9D5HVB4_9CRYT</name>
<proteinExistence type="predicted"/>
<dbReference type="Proteomes" id="UP001067231">
    <property type="component" value="Unassembled WGS sequence"/>
</dbReference>
<gene>
    <name evidence="1" type="ORF">OJ253_1380</name>
</gene>
<reference evidence="1" key="1">
    <citation type="submission" date="2022-10" db="EMBL/GenBank/DDBJ databases">
        <title>Adaptive evolution leads to modifications in subtelomeric GC content in a zoonotic Cryptosporidium species.</title>
        <authorList>
            <person name="Li J."/>
            <person name="Feng Y."/>
            <person name="Xiao L."/>
        </authorList>
    </citation>
    <scope>NUCLEOTIDE SEQUENCE</scope>
    <source>
        <strain evidence="1">33844</strain>
    </source>
</reference>
<organism evidence="1">
    <name type="scientific">Cryptosporidium canis</name>
    <dbReference type="NCBI Taxonomy" id="195482"/>
    <lineage>
        <taxon>Eukaryota</taxon>
        <taxon>Sar</taxon>
        <taxon>Alveolata</taxon>
        <taxon>Apicomplexa</taxon>
        <taxon>Conoidasida</taxon>
        <taxon>Coccidia</taxon>
        <taxon>Eucoccidiorida</taxon>
        <taxon>Eimeriorina</taxon>
        <taxon>Cryptosporidiidae</taxon>
        <taxon>Cryptosporidium</taxon>
    </lineage>
</organism>
<accession>A0A9D5HVB4</accession>
<comment type="caution">
    <text evidence="1">The sequence shown here is derived from an EMBL/GenBank/DDBJ whole genome shotgun (WGS) entry which is preliminary data.</text>
</comment>
<protein>
    <submittedName>
        <fullName evidence="1">Uncharacterized protein</fullName>
    </submittedName>
</protein>
<dbReference type="EMBL" id="JAPCXC010000029">
    <property type="protein sequence ID" value="KAJ1609908.1"/>
    <property type="molecule type" value="Genomic_DNA"/>
</dbReference>
<dbReference type="OrthoDB" id="341993at2759"/>
<evidence type="ECO:0000313" key="1">
    <source>
        <dbReference type="EMBL" id="KAJ1609908.1"/>
    </source>
</evidence>